<evidence type="ECO:0000256" key="4">
    <source>
        <dbReference type="ARBA" id="ARBA00022741"/>
    </source>
</evidence>
<dbReference type="GO" id="GO:0043565">
    <property type="term" value="F:sequence-specific DNA binding"/>
    <property type="evidence" value="ECO:0007669"/>
    <property type="project" value="UniProtKB-UniRule"/>
</dbReference>
<feature type="domain" description="Lon N-terminal" evidence="17">
    <location>
        <begin position="44"/>
        <end position="239"/>
    </location>
</feature>
<dbReference type="Gene3D" id="3.40.50.300">
    <property type="entry name" value="P-loop containing nucleotide triphosphate hydrolases"/>
    <property type="match status" value="1"/>
</dbReference>
<dbReference type="EMBL" id="CP052909">
    <property type="protein sequence ID" value="QNJ98875.1"/>
    <property type="molecule type" value="Genomic_DNA"/>
</dbReference>
<dbReference type="SMART" id="SM00464">
    <property type="entry name" value="LON"/>
    <property type="match status" value="1"/>
</dbReference>
<dbReference type="Gene3D" id="1.20.5.5270">
    <property type="match status" value="1"/>
</dbReference>
<dbReference type="EC" id="3.4.21.53" evidence="10 11"/>
<keyword evidence="3 10" id="KW-0645">Protease</keyword>
<dbReference type="PIRSF" id="PIRSF001174">
    <property type="entry name" value="Lon_proteas"/>
    <property type="match status" value="1"/>
</dbReference>
<dbReference type="InterPro" id="IPR014721">
    <property type="entry name" value="Ribsml_uS5_D2-typ_fold_subgr"/>
</dbReference>
<dbReference type="Gene3D" id="3.30.230.10">
    <property type="match status" value="1"/>
</dbReference>
<dbReference type="PROSITE" id="PS51787">
    <property type="entry name" value="LON_N"/>
    <property type="match status" value="1"/>
</dbReference>
<feature type="domain" description="Lon proteolytic" evidence="16">
    <location>
        <begin position="626"/>
        <end position="807"/>
    </location>
</feature>
<dbReference type="SUPFAM" id="SSF52540">
    <property type="entry name" value="P-loop containing nucleoside triphosphate hydrolases"/>
    <property type="match status" value="1"/>
</dbReference>
<dbReference type="GO" id="GO:0004176">
    <property type="term" value="F:ATP-dependent peptidase activity"/>
    <property type="evidence" value="ECO:0007669"/>
    <property type="project" value="UniProtKB-UniRule"/>
</dbReference>
<dbReference type="KEGG" id="alti:ALE3EI_2335"/>
<keyword evidence="7 10" id="KW-0067">ATP-binding</keyword>
<evidence type="ECO:0000256" key="6">
    <source>
        <dbReference type="ARBA" id="ARBA00022825"/>
    </source>
</evidence>
<keyword evidence="8 10" id="KW-0346">Stress response</keyword>
<comment type="subcellular location">
    <subcellularLocation>
        <location evidence="1 10 11">Cytoplasm</location>
    </subcellularLocation>
</comment>
<dbReference type="InterPro" id="IPR003593">
    <property type="entry name" value="AAA+_ATPase"/>
</dbReference>
<accession>A0A7G8PX09</accession>
<evidence type="ECO:0000256" key="2">
    <source>
        <dbReference type="ARBA" id="ARBA00022490"/>
    </source>
</evidence>
<dbReference type="FunFam" id="3.40.50.300:FF:000021">
    <property type="entry name" value="Lon protease homolog"/>
    <property type="match status" value="1"/>
</dbReference>
<feature type="active site" evidence="10 12">
    <location>
        <position position="713"/>
    </location>
</feature>
<sequence length="816" mass="91264">MARTKLTTIDSLSFQEIGEDADLIPLMTPEDEDAMNKEDLPEVLPILPLRNTVLFPGVVIPITAGRDKSIKLINETNKGSKVIGVVSQKEEGKEEPGIGDINTIGTVAQILRVLKMPDGNTTVIIQGKKRFEVTEVITKDPYITATVQGVAEAKPAKDNEEFQAIIDSIKEMALEIIKVSPNIPSEAAFAIKNIESTSFLINFVSSNLNISVAEKQKLLEINNLKDRALETLRYMNVEIQKLSLRNDIQSKVESDISQQQREYFLQQQMKTIQEELGGNSNEAEIEEMRTRAKSKGWGKEVKEHFDKELTKLQRMNPQVAEFSIQRNYLDLLLDLPWNEFSKDKFDLKRARTILDRDHHGLDEVKKRIVEYLAVLKLRNDMKSPILCLYGPPGVGKTSLGKSIAEALGRKYVRMSLGGLRDEAEIRGHRKTYIGAMPGRIIKSLKKAGTSNPVFVLDEIDKLSVGSQGDPSSAMLEVLDPEQNHAFYDNFLELGYDLSKVMFIATSNSLSTIQPALRDRMEIIKVSGYTIEEKVEIAKKHLLPKQLKEHGLDKSHLKIGKKQLEKIVEGYTRESGVRSLEKQVAKMVRHAAMKIAMEEDYKVKVTNEMIIDVLGAPKMERDKYENNDVAGVVTGLAWTRVGGDILFIESILSKGKGQLSMTGNLGKVMKESATIALEYIKSNADMLGIDPNVFEKYNVHVHVPEGATPKDGPSAGITMLTSLVSLFTQRKVKKSIAMTGEITLRGKVLPVGGIKEKILAAKRARIKEILLCEDNKRDIDEINPEYLKGLTFHYVKDMSDVLDLALTKEKVKNAKKL</sequence>
<dbReference type="Pfam" id="PF00004">
    <property type="entry name" value="AAA"/>
    <property type="match status" value="1"/>
</dbReference>
<dbReference type="PANTHER" id="PTHR10046">
    <property type="entry name" value="ATP DEPENDENT LON PROTEASE FAMILY MEMBER"/>
    <property type="match status" value="1"/>
</dbReference>
<organism evidence="18 19">
    <name type="scientific">Constantimarinum furrinae</name>
    <dbReference type="NCBI Taxonomy" id="2562285"/>
    <lineage>
        <taxon>Bacteria</taxon>
        <taxon>Pseudomonadati</taxon>
        <taxon>Bacteroidota</taxon>
        <taxon>Flavobacteriia</taxon>
        <taxon>Flavobacteriales</taxon>
        <taxon>Flavobacteriaceae</taxon>
        <taxon>Altibacter/Constantimarinum group</taxon>
        <taxon>Constantimarinum</taxon>
    </lineage>
</organism>
<dbReference type="InterPro" id="IPR003959">
    <property type="entry name" value="ATPase_AAA_core"/>
</dbReference>
<dbReference type="GO" id="GO:0005524">
    <property type="term" value="F:ATP binding"/>
    <property type="evidence" value="ECO:0007669"/>
    <property type="project" value="UniProtKB-UniRule"/>
</dbReference>
<dbReference type="InterPro" id="IPR027417">
    <property type="entry name" value="P-loop_NTPase"/>
</dbReference>
<keyword evidence="19" id="KW-1185">Reference proteome</keyword>
<evidence type="ECO:0000313" key="19">
    <source>
        <dbReference type="Proteomes" id="UP000515514"/>
    </source>
</evidence>
<dbReference type="InterPro" id="IPR004815">
    <property type="entry name" value="Lon_bac/euk-typ"/>
</dbReference>
<keyword evidence="5 10" id="KW-0378">Hydrolase</keyword>
<keyword evidence="6 10" id="KW-0720">Serine protease</keyword>
<comment type="similarity">
    <text evidence="10 11 14 15">Belongs to the peptidase S16 family.</text>
</comment>
<dbReference type="PROSITE" id="PS51786">
    <property type="entry name" value="LON_PROTEOLYTIC"/>
    <property type="match status" value="1"/>
</dbReference>
<comment type="catalytic activity">
    <reaction evidence="9 10 11 14">
        <text>Hydrolysis of proteins in presence of ATP.</text>
        <dbReference type="EC" id="3.4.21.53"/>
    </reaction>
</comment>
<dbReference type="InterPro" id="IPR020568">
    <property type="entry name" value="Ribosomal_Su5_D2-typ_SF"/>
</dbReference>
<feature type="binding site" evidence="10 13">
    <location>
        <begin position="390"/>
        <end position="397"/>
    </location>
    <ligand>
        <name>ATP</name>
        <dbReference type="ChEBI" id="CHEBI:30616"/>
    </ligand>
</feature>
<evidence type="ECO:0000256" key="8">
    <source>
        <dbReference type="ARBA" id="ARBA00023016"/>
    </source>
</evidence>
<dbReference type="InterPro" id="IPR003111">
    <property type="entry name" value="Lon_prtase_N"/>
</dbReference>
<gene>
    <name evidence="10" type="primary">lon</name>
    <name evidence="18" type="ORF">ALE3EI_2335</name>
</gene>
<dbReference type="Pfam" id="PF22667">
    <property type="entry name" value="Lon_lid"/>
    <property type="match status" value="1"/>
</dbReference>
<dbReference type="GO" id="GO:0006515">
    <property type="term" value="P:protein quality control for misfolded or incompletely synthesized proteins"/>
    <property type="evidence" value="ECO:0007669"/>
    <property type="project" value="UniProtKB-UniRule"/>
</dbReference>
<comment type="induction">
    <text evidence="10">By heat shock.</text>
</comment>
<evidence type="ECO:0000256" key="5">
    <source>
        <dbReference type="ARBA" id="ARBA00022801"/>
    </source>
</evidence>
<dbReference type="Proteomes" id="UP000515514">
    <property type="component" value="Chromosome"/>
</dbReference>
<evidence type="ECO:0000313" key="18">
    <source>
        <dbReference type="EMBL" id="QNJ98875.1"/>
    </source>
</evidence>
<dbReference type="Gene3D" id="1.10.8.60">
    <property type="match status" value="1"/>
</dbReference>
<dbReference type="InterPro" id="IPR054594">
    <property type="entry name" value="Lon_lid"/>
</dbReference>
<dbReference type="InterPro" id="IPR027543">
    <property type="entry name" value="Lon_bac"/>
</dbReference>
<dbReference type="GO" id="GO:0005737">
    <property type="term" value="C:cytoplasm"/>
    <property type="evidence" value="ECO:0007669"/>
    <property type="project" value="UniProtKB-SubCell"/>
</dbReference>
<feature type="active site" evidence="10 12">
    <location>
        <position position="756"/>
    </location>
</feature>
<dbReference type="InterPro" id="IPR027065">
    <property type="entry name" value="Lon_Prtase"/>
</dbReference>
<dbReference type="PRINTS" id="PR00830">
    <property type="entry name" value="ENDOLAPTASE"/>
</dbReference>
<dbReference type="InterPro" id="IPR008268">
    <property type="entry name" value="Peptidase_S16_AS"/>
</dbReference>
<comment type="subunit">
    <text evidence="10 11">Homohexamer. Organized in a ring with a central cavity.</text>
</comment>
<evidence type="ECO:0000259" key="17">
    <source>
        <dbReference type="PROSITE" id="PS51787"/>
    </source>
</evidence>
<evidence type="ECO:0000256" key="1">
    <source>
        <dbReference type="ARBA" id="ARBA00004496"/>
    </source>
</evidence>
<protein>
    <recommendedName>
        <fullName evidence="10 11">Lon protease</fullName>
        <ecNumber evidence="10 11">3.4.21.53</ecNumber>
    </recommendedName>
    <alternativeName>
        <fullName evidence="10">ATP-dependent protease La</fullName>
    </alternativeName>
</protein>
<proteinExistence type="evidence at transcript level"/>
<keyword evidence="4 10" id="KW-0547">Nucleotide-binding</keyword>
<dbReference type="GO" id="GO:0016887">
    <property type="term" value="F:ATP hydrolysis activity"/>
    <property type="evidence" value="ECO:0007669"/>
    <property type="project" value="UniProtKB-UniRule"/>
</dbReference>
<dbReference type="GO" id="GO:0034605">
    <property type="term" value="P:cellular response to heat"/>
    <property type="evidence" value="ECO:0007669"/>
    <property type="project" value="UniProtKB-UniRule"/>
</dbReference>
<dbReference type="CDD" id="cd19500">
    <property type="entry name" value="RecA-like_Lon"/>
    <property type="match status" value="1"/>
</dbReference>
<evidence type="ECO:0000259" key="16">
    <source>
        <dbReference type="PROSITE" id="PS51786"/>
    </source>
</evidence>
<evidence type="ECO:0000256" key="15">
    <source>
        <dbReference type="RuleBase" id="RU000591"/>
    </source>
</evidence>
<dbReference type="InterPro" id="IPR046336">
    <property type="entry name" value="Lon_prtase_N_sf"/>
</dbReference>
<keyword evidence="2 10" id="KW-0963">Cytoplasm</keyword>
<evidence type="ECO:0000256" key="9">
    <source>
        <dbReference type="ARBA" id="ARBA00050665"/>
    </source>
</evidence>
<dbReference type="Gene3D" id="1.20.58.1480">
    <property type="match status" value="1"/>
</dbReference>
<evidence type="ECO:0000256" key="7">
    <source>
        <dbReference type="ARBA" id="ARBA00022840"/>
    </source>
</evidence>
<name>A0A7G8PX09_9FLAO</name>
<evidence type="ECO:0000256" key="10">
    <source>
        <dbReference type="HAMAP-Rule" id="MF_01973"/>
    </source>
</evidence>
<dbReference type="NCBIfam" id="TIGR00763">
    <property type="entry name" value="lon"/>
    <property type="match status" value="1"/>
</dbReference>
<dbReference type="SUPFAM" id="SSF54211">
    <property type="entry name" value="Ribosomal protein S5 domain 2-like"/>
    <property type="match status" value="1"/>
</dbReference>
<dbReference type="SUPFAM" id="SSF88697">
    <property type="entry name" value="PUA domain-like"/>
    <property type="match status" value="1"/>
</dbReference>
<dbReference type="HAMAP" id="MF_01973">
    <property type="entry name" value="lon_bact"/>
    <property type="match status" value="1"/>
</dbReference>
<dbReference type="GO" id="GO:0004252">
    <property type="term" value="F:serine-type endopeptidase activity"/>
    <property type="evidence" value="ECO:0007669"/>
    <property type="project" value="UniProtKB-UniRule"/>
</dbReference>
<evidence type="ECO:0000256" key="13">
    <source>
        <dbReference type="PIRSR" id="PIRSR001174-2"/>
    </source>
</evidence>
<dbReference type="Pfam" id="PF05362">
    <property type="entry name" value="Lon_C"/>
    <property type="match status" value="1"/>
</dbReference>
<evidence type="ECO:0000256" key="3">
    <source>
        <dbReference type="ARBA" id="ARBA00022670"/>
    </source>
</evidence>
<dbReference type="RefSeq" id="WP_186988888.1">
    <property type="nucleotide sequence ID" value="NZ_CP052909.1"/>
</dbReference>
<dbReference type="InterPro" id="IPR015947">
    <property type="entry name" value="PUA-like_sf"/>
</dbReference>
<comment type="function">
    <text evidence="10">ATP-dependent serine protease that mediates the selective degradation of mutant and abnormal proteins as well as certain short-lived regulatory proteins. Required for cellular homeostasis and for survival from DNA damage and developmental changes induced by stress. Degrades polypeptides processively to yield small peptide fragments that are 5 to 10 amino acids long. Binds to DNA in a double-stranded, site-specific manner.</text>
</comment>
<evidence type="ECO:0000256" key="11">
    <source>
        <dbReference type="PIRNR" id="PIRNR001174"/>
    </source>
</evidence>
<dbReference type="SMART" id="SM00382">
    <property type="entry name" value="AAA"/>
    <property type="match status" value="1"/>
</dbReference>
<reference evidence="18 19" key="1">
    <citation type="submission" date="2020-04" db="EMBL/GenBank/DDBJ databases">
        <title>Genome sequence of Altibacter aquimarinus strain ALE3EI.</title>
        <authorList>
            <person name="Oh H.-M."/>
            <person name="Jang D."/>
        </authorList>
    </citation>
    <scope>NUCLEOTIDE SEQUENCE [LARGE SCALE GENOMIC DNA]</scope>
    <source>
        <strain evidence="18 19">ALE3EI</strain>
    </source>
</reference>
<dbReference type="PROSITE" id="PS01046">
    <property type="entry name" value="LON_SER"/>
    <property type="match status" value="1"/>
</dbReference>
<dbReference type="InterPro" id="IPR008269">
    <property type="entry name" value="Lon_proteolytic"/>
</dbReference>
<dbReference type="AlphaFoldDB" id="A0A7G8PX09"/>
<evidence type="ECO:0000256" key="14">
    <source>
        <dbReference type="PROSITE-ProRule" id="PRU01122"/>
    </source>
</evidence>
<dbReference type="Gene3D" id="2.30.130.40">
    <property type="entry name" value="LON domain-like"/>
    <property type="match status" value="1"/>
</dbReference>
<dbReference type="Pfam" id="PF02190">
    <property type="entry name" value="LON_substr_bdg"/>
    <property type="match status" value="1"/>
</dbReference>
<evidence type="ECO:0000256" key="12">
    <source>
        <dbReference type="PIRSR" id="PIRSR001174-1"/>
    </source>
</evidence>